<protein>
    <submittedName>
        <fullName evidence="3">Uncharacterized protein</fullName>
    </submittedName>
</protein>
<feature type="region of interest" description="Disordered" evidence="1">
    <location>
        <begin position="53"/>
        <end position="105"/>
    </location>
</feature>
<keyword evidence="2" id="KW-0812">Transmembrane</keyword>
<keyword evidence="2" id="KW-1133">Transmembrane helix</keyword>
<evidence type="ECO:0000256" key="1">
    <source>
        <dbReference type="SAM" id="MobiDB-lite"/>
    </source>
</evidence>
<proteinExistence type="predicted"/>
<gene>
    <name evidence="3" type="ORF">SDC9_24001</name>
</gene>
<feature type="transmembrane region" description="Helical" evidence="2">
    <location>
        <begin position="12"/>
        <end position="33"/>
    </location>
</feature>
<accession>A0A644UGL9</accession>
<name>A0A644UGL9_9ZZZZ</name>
<feature type="compositionally biased region" description="Polar residues" evidence="1">
    <location>
        <begin position="53"/>
        <end position="64"/>
    </location>
</feature>
<feature type="compositionally biased region" description="Low complexity" evidence="1">
    <location>
        <begin position="74"/>
        <end position="89"/>
    </location>
</feature>
<sequence length="105" mass="11051">MSSKNNDGKIVIALIISLIAFGLGSGIGIAVGMSGDDFNSSNTQEPVNTTVDVTNNISQDNPNYNMDAYPYDESNVSSNSNSSNSGVYYSEEDLAKNNSNSITIG</sequence>
<reference evidence="3" key="1">
    <citation type="submission" date="2019-08" db="EMBL/GenBank/DDBJ databases">
        <authorList>
            <person name="Kucharzyk K."/>
            <person name="Murdoch R.W."/>
            <person name="Higgins S."/>
            <person name="Loffler F."/>
        </authorList>
    </citation>
    <scope>NUCLEOTIDE SEQUENCE</scope>
</reference>
<comment type="caution">
    <text evidence="3">The sequence shown here is derived from an EMBL/GenBank/DDBJ whole genome shotgun (WGS) entry which is preliminary data.</text>
</comment>
<feature type="compositionally biased region" description="Polar residues" evidence="1">
    <location>
        <begin position="96"/>
        <end position="105"/>
    </location>
</feature>
<keyword evidence="2" id="KW-0472">Membrane</keyword>
<dbReference type="AlphaFoldDB" id="A0A644UGL9"/>
<dbReference type="EMBL" id="VSSQ01000113">
    <property type="protein sequence ID" value="MPL78137.1"/>
    <property type="molecule type" value="Genomic_DNA"/>
</dbReference>
<organism evidence="3">
    <name type="scientific">bioreactor metagenome</name>
    <dbReference type="NCBI Taxonomy" id="1076179"/>
    <lineage>
        <taxon>unclassified sequences</taxon>
        <taxon>metagenomes</taxon>
        <taxon>ecological metagenomes</taxon>
    </lineage>
</organism>
<evidence type="ECO:0000256" key="2">
    <source>
        <dbReference type="SAM" id="Phobius"/>
    </source>
</evidence>
<evidence type="ECO:0000313" key="3">
    <source>
        <dbReference type="EMBL" id="MPL78137.1"/>
    </source>
</evidence>